<proteinExistence type="inferred from homology"/>
<evidence type="ECO:0000256" key="2">
    <source>
        <dbReference type="SAM" id="MobiDB-lite"/>
    </source>
</evidence>
<dbReference type="InterPro" id="IPR009772">
    <property type="entry name" value="CDC123"/>
</dbReference>
<accession>A0AAE0N9N0</accession>
<feature type="region of interest" description="Disordered" evidence="2">
    <location>
        <begin position="441"/>
        <end position="464"/>
    </location>
</feature>
<name>A0AAE0N9N0_9PEZI</name>
<evidence type="ECO:0000313" key="4">
    <source>
        <dbReference type="Proteomes" id="UP001285441"/>
    </source>
</evidence>
<feature type="compositionally biased region" description="Basic and acidic residues" evidence="2">
    <location>
        <begin position="362"/>
        <end position="378"/>
    </location>
</feature>
<gene>
    <name evidence="3" type="ORF">B0H63DRAFT_503246</name>
</gene>
<feature type="region of interest" description="Disordered" evidence="2">
    <location>
        <begin position="80"/>
        <end position="133"/>
    </location>
</feature>
<dbReference type="PANTHER" id="PTHR15323">
    <property type="entry name" value="D123 PROTEIN"/>
    <property type="match status" value="1"/>
</dbReference>
<dbReference type="Pfam" id="PF07065">
    <property type="entry name" value="D123"/>
    <property type="match status" value="1"/>
</dbReference>
<protein>
    <submittedName>
        <fullName evidence="3">D123-domain-containing protein</fullName>
    </submittedName>
</protein>
<dbReference type="EMBL" id="JAULSW010000007">
    <property type="protein sequence ID" value="KAK3375375.1"/>
    <property type="molecule type" value="Genomic_DNA"/>
</dbReference>
<dbReference type="Proteomes" id="UP001285441">
    <property type="component" value="Unassembled WGS sequence"/>
</dbReference>
<comment type="caution">
    <text evidence="3">The sequence shown here is derived from an EMBL/GenBank/DDBJ whole genome shotgun (WGS) entry which is preliminary data.</text>
</comment>
<dbReference type="AlphaFoldDB" id="A0AAE0N9N0"/>
<evidence type="ECO:0000256" key="1">
    <source>
        <dbReference type="ARBA" id="ARBA00011047"/>
    </source>
</evidence>
<feature type="compositionally biased region" description="Acidic residues" evidence="2">
    <location>
        <begin position="379"/>
        <end position="392"/>
    </location>
</feature>
<feature type="compositionally biased region" description="Acidic residues" evidence="2">
    <location>
        <begin position="114"/>
        <end position="126"/>
    </location>
</feature>
<organism evidence="3 4">
    <name type="scientific">Podospora didyma</name>
    <dbReference type="NCBI Taxonomy" id="330526"/>
    <lineage>
        <taxon>Eukaryota</taxon>
        <taxon>Fungi</taxon>
        <taxon>Dikarya</taxon>
        <taxon>Ascomycota</taxon>
        <taxon>Pezizomycotina</taxon>
        <taxon>Sordariomycetes</taxon>
        <taxon>Sordariomycetidae</taxon>
        <taxon>Sordariales</taxon>
        <taxon>Podosporaceae</taxon>
        <taxon>Podospora</taxon>
    </lineage>
</organism>
<dbReference type="GO" id="GO:0005737">
    <property type="term" value="C:cytoplasm"/>
    <property type="evidence" value="ECO:0007669"/>
    <property type="project" value="TreeGrafter"/>
</dbReference>
<evidence type="ECO:0000313" key="3">
    <source>
        <dbReference type="EMBL" id="KAK3375375.1"/>
    </source>
</evidence>
<feature type="region of interest" description="Disordered" evidence="2">
    <location>
        <begin position="358"/>
        <end position="395"/>
    </location>
</feature>
<sequence>MPAIEAFLSQAGGSAADDGELRFPPVTRDHILHCSYDSWFPKYRTSCIRSRIIPLSADFVSYLREDGIILADEDNGTAATGAADEAWEPSFTSQTHPPPSHLAGQGDGDYSSSSDEEDDDSGEEDNATARLPPNVRFPELHAAIGAAIAELGSAVAPKLNWSSPKDATWISRHPNTVKCTSANDVYVLLKSSSFVSHDLDHAFDDTVHTSSSHSSSFSSSSFKPVLVLRSFFSPLPSLEFRCFVKDRNLVAMAQRDLRYYAFLRSLRPAIVSRAMELFTEKLKFTFPDACFVFDVYIPEAATYESDDDDDDELSMKKSRLGRARLIDINPWAPRTDTLLFDWQELLDIQVARPMLGGAVTESDNRGGDIDDTFTKTDESSEPGEEEEEEEEHVPELRLVEHDDPAAYNFGSAPYSAHKLPKDVVDASMAGEGGMREFAQQWQRMTGGGGGGGNTSAGASAGGRS</sequence>
<comment type="similarity">
    <text evidence="1">Belongs to the CDC123 family.</text>
</comment>
<dbReference type="PANTHER" id="PTHR15323:SF6">
    <property type="entry name" value="CELL DIVISION CYCLE PROTEIN 123 HOMOLOG"/>
    <property type="match status" value="1"/>
</dbReference>
<feature type="compositionally biased region" description="Gly residues" evidence="2">
    <location>
        <begin position="445"/>
        <end position="464"/>
    </location>
</feature>
<reference evidence="3" key="2">
    <citation type="submission" date="2023-06" db="EMBL/GenBank/DDBJ databases">
        <authorList>
            <consortium name="Lawrence Berkeley National Laboratory"/>
            <person name="Haridas S."/>
            <person name="Hensen N."/>
            <person name="Bonometti L."/>
            <person name="Westerberg I."/>
            <person name="Brannstrom I.O."/>
            <person name="Guillou S."/>
            <person name="Cros-Aarteil S."/>
            <person name="Calhoun S."/>
            <person name="Kuo A."/>
            <person name="Mondo S."/>
            <person name="Pangilinan J."/>
            <person name="Riley R."/>
            <person name="LaButti K."/>
            <person name="Andreopoulos B."/>
            <person name="Lipzen A."/>
            <person name="Chen C."/>
            <person name="Yanf M."/>
            <person name="Daum C."/>
            <person name="Ng V."/>
            <person name="Clum A."/>
            <person name="Steindorff A."/>
            <person name="Ohm R."/>
            <person name="Martin F."/>
            <person name="Silar P."/>
            <person name="Natvig D."/>
            <person name="Lalanne C."/>
            <person name="Gautier V."/>
            <person name="Ament-velasquez S.L."/>
            <person name="Kruys A."/>
            <person name="Hutchinson M.I."/>
            <person name="Powell A.J."/>
            <person name="Barry K."/>
            <person name="Miller A.N."/>
            <person name="Grigoriev I.V."/>
            <person name="Debuchy R."/>
            <person name="Gladieux P."/>
            <person name="Thoren M.H."/>
            <person name="Johannesson H."/>
        </authorList>
    </citation>
    <scope>NUCLEOTIDE SEQUENCE</scope>
    <source>
        <strain evidence="3">CBS 232.78</strain>
    </source>
</reference>
<keyword evidence="4" id="KW-1185">Reference proteome</keyword>
<reference evidence="3" key="1">
    <citation type="journal article" date="2023" name="Mol. Phylogenet. Evol.">
        <title>Genome-scale phylogeny and comparative genomics of the fungal order Sordariales.</title>
        <authorList>
            <person name="Hensen N."/>
            <person name="Bonometti L."/>
            <person name="Westerberg I."/>
            <person name="Brannstrom I.O."/>
            <person name="Guillou S."/>
            <person name="Cros-Aarteil S."/>
            <person name="Calhoun S."/>
            <person name="Haridas S."/>
            <person name="Kuo A."/>
            <person name="Mondo S."/>
            <person name="Pangilinan J."/>
            <person name="Riley R."/>
            <person name="LaButti K."/>
            <person name="Andreopoulos B."/>
            <person name="Lipzen A."/>
            <person name="Chen C."/>
            <person name="Yan M."/>
            <person name="Daum C."/>
            <person name="Ng V."/>
            <person name="Clum A."/>
            <person name="Steindorff A."/>
            <person name="Ohm R.A."/>
            <person name="Martin F."/>
            <person name="Silar P."/>
            <person name="Natvig D.O."/>
            <person name="Lalanne C."/>
            <person name="Gautier V."/>
            <person name="Ament-Velasquez S.L."/>
            <person name="Kruys A."/>
            <person name="Hutchinson M.I."/>
            <person name="Powell A.J."/>
            <person name="Barry K."/>
            <person name="Miller A.N."/>
            <person name="Grigoriev I.V."/>
            <person name="Debuchy R."/>
            <person name="Gladieux P."/>
            <person name="Hiltunen Thoren M."/>
            <person name="Johannesson H."/>
        </authorList>
    </citation>
    <scope>NUCLEOTIDE SEQUENCE</scope>
    <source>
        <strain evidence="3">CBS 232.78</strain>
    </source>
</reference>